<dbReference type="GO" id="GO:0045271">
    <property type="term" value="C:respiratory chain complex I"/>
    <property type="evidence" value="ECO:0007669"/>
    <property type="project" value="InterPro"/>
</dbReference>
<comment type="similarity">
    <text evidence="1">Belongs to the complex I NDUFA12 subunit family.</text>
</comment>
<dbReference type="GO" id="GO:0007030">
    <property type="term" value="P:Golgi organization"/>
    <property type="evidence" value="ECO:0007669"/>
    <property type="project" value="TreeGrafter"/>
</dbReference>
<keyword evidence="5" id="KW-1185">Reference proteome</keyword>
<dbReference type="PANTHER" id="PTHR23333">
    <property type="entry name" value="UBX DOMAIN CONTAINING PROTEIN"/>
    <property type="match status" value="1"/>
</dbReference>
<dbReference type="Gene3D" id="3.10.20.90">
    <property type="entry name" value="Phosphatidylinositol 3-kinase Catalytic Subunit, Chain A, domain 1"/>
    <property type="match status" value="1"/>
</dbReference>
<dbReference type="PROSITE" id="PS51399">
    <property type="entry name" value="SEP"/>
    <property type="match status" value="1"/>
</dbReference>
<reference evidence="6" key="1">
    <citation type="submission" date="2023-03" db="UniProtKB">
        <authorList>
            <consortium name="WormBaseParasite"/>
        </authorList>
    </citation>
    <scope>IDENTIFICATION</scope>
</reference>
<dbReference type="Proteomes" id="UP000036681">
    <property type="component" value="Unplaced"/>
</dbReference>
<dbReference type="Gene3D" id="3.30.420.210">
    <property type="entry name" value="SEP domain"/>
    <property type="match status" value="1"/>
</dbReference>
<dbReference type="Pfam" id="PF05071">
    <property type="entry name" value="NDUFA12"/>
    <property type="match status" value="1"/>
</dbReference>
<dbReference type="InterPro" id="IPR029071">
    <property type="entry name" value="Ubiquitin-like_domsf"/>
</dbReference>
<dbReference type="SUPFAM" id="SSF102848">
    <property type="entry name" value="NSFL1 (p97 ATPase) cofactor p47, SEP domain"/>
    <property type="match status" value="1"/>
</dbReference>
<dbReference type="GO" id="GO:0005829">
    <property type="term" value="C:cytosol"/>
    <property type="evidence" value="ECO:0007669"/>
    <property type="project" value="TreeGrafter"/>
</dbReference>
<evidence type="ECO:0000313" key="5">
    <source>
        <dbReference type="Proteomes" id="UP000036681"/>
    </source>
</evidence>
<dbReference type="Pfam" id="PF08059">
    <property type="entry name" value="SEP"/>
    <property type="match status" value="1"/>
</dbReference>
<dbReference type="InterPro" id="IPR007763">
    <property type="entry name" value="NDUFA12"/>
</dbReference>
<dbReference type="SMART" id="SM00166">
    <property type="entry name" value="UBX"/>
    <property type="match status" value="1"/>
</dbReference>
<feature type="region of interest" description="Disordered" evidence="2">
    <location>
        <begin position="38"/>
        <end position="58"/>
    </location>
</feature>
<accession>A0A9J2P5V5</accession>
<dbReference type="PANTHER" id="PTHR23333:SF20">
    <property type="entry name" value="NSFL1 COFACTOR P47"/>
    <property type="match status" value="1"/>
</dbReference>
<dbReference type="InterPro" id="IPR036241">
    <property type="entry name" value="NSFL1C_SEP_dom_sf"/>
</dbReference>
<sequence length="568" mass="64123">MRFSYGDFNETNKLRGFHVKTIFWDQFRFATLDALNKEGKRSRSRNSSGSSSDDEKRQQGFYVGGSEHRYPLVVVTVDLAEWVDDRWLSCCCFLPVTSVVARKKSPHNETTPNFSGQQVLGPSSSGRSREDMITKVFDAARAHGAETLTPEENAVGGTQSAVKFGSGSVGYRLGDSHRPSESVPPEQPVSEQPEQVEILRQISAALPSDKLITSNCEQEVTLTMWENGFSVDDGPLRQFEAPENRSFLQSIMQGRIPMELVRLYPGRTIDLRMERKSEPYKAPKPKPFSGHGQRLGDIVPPVLGAGVVGQKANVNDPHSAKDTGTSAVDTVKHAQEAVNLRDGEPTTQLQIRLPDGRRIVGRFNHSHTVEDVRTFIVNAIPEIAFQPFYMMTTFPSKVIEAEGQTLKDSGLLNSVIVVVFSDMGLLELTGLDKVIKAFRIIKQIGGVRAAIRKRYLMDETRVGTLVGEDKFGNKYYEDNEYYMPRNRWVEYPVHQWLEYDATQIPPEWHRWLHHITDEAPTTHPPNNPKWVLDHEENLSIFEDKKFIPYSTTRPKIIGWQPGVKTEKP</sequence>
<name>A0A9J2P5V5_ASCLU</name>
<protein>
    <submittedName>
        <fullName evidence="6">UBX domain-containing protein</fullName>
    </submittedName>
</protein>
<evidence type="ECO:0000256" key="1">
    <source>
        <dbReference type="ARBA" id="ARBA00007355"/>
    </source>
</evidence>
<evidence type="ECO:0000259" key="3">
    <source>
        <dbReference type="PROSITE" id="PS50033"/>
    </source>
</evidence>
<evidence type="ECO:0000259" key="4">
    <source>
        <dbReference type="PROSITE" id="PS51399"/>
    </source>
</evidence>
<dbReference type="PROSITE" id="PS50033">
    <property type="entry name" value="UBX"/>
    <property type="match status" value="1"/>
</dbReference>
<dbReference type="FunFam" id="3.30.420.210:FF:000002">
    <property type="entry name" value="UBX domain-containing protein 1"/>
    <property type="match status" value="1"/>
</dbReference>
<dbReference type="GO" id="GO:0031468">
    <property type="term" value="P:nuclear membrane reassembly"/>
    <property type="evidence" value="ECO:0007669"/>
    <property type="project" value="TreeGrafter"/>
</dbReference>
<dbReference type="GO" id="GO:0005634">
    <property type="term" value="C:nucleus"/>
    <property type="evidence" value="ECO:0007669"/>
    <property type="project" value="TreeGrafter"/>
</dbReference>
<dbReference type="SMART" id="SM00553">
    <property type="entry name" value="SEP"/>
    <property type="match status" value="1"/>
</dbReference>
<dbReference type="GO" id="GO:0043130">
    <property type="term" value="F:ubiquitin binding"/>
    <property type="evidence" value="ECO:0007669"/>
    <property type="project" value="TreeGrafter"/>
</dbReference>
<proteinExistence type="inferred from homology"/>
<feature type="compositionally biased region" description="Polar residues" evidence="2">
    <location>
        <begin position="108"/>
        <end position="126"/>
    </location>
</feature>
<dbReference type="Pfam" id="PF00789">
    <property type="entry name" value="UBX"/>
    <property type="match status" value="1"/>
</dbReference>
<dbReference type="InterPro" id="IPR012989">
    <property type="entry name" value="SEP_domain"/>
</dbReference>
<evidence type="ECO:0000256" key="2">
    <source>
        <dbReference type="SAM" id="MobiDB-lite"/>
    </source>
</evidence>
<dbReference type="GO" id="GO:0043161">
    <property type="term" value="P:proteasome-mediated ubiquitin-dependent protein catabolic process"/>
    <property type="evidence" value="ECO:0007669"/>
    <property type="project" value="TreeGrafter"/>
</dbReference>
<dbReference type="GO" id="GO:0000045">
    <property type="term" value="P:autophagosome assembly"/>
    <property type="evidence" value="ECO:0007669"/>
    <property type="project" value="TreeGrafter"/>
</dbReference>
<evidence type="ECO:0000313" key="6">
    <source>
        <dbReference type="WBParaSite" id="ALUE_0000494401-mRNA-1"/>
    </source>
</evidence>
<organism evidence="5 6">
    <name type="scientific">Ascaris lumbricoides</name>
    <name type="common">Giant roundworm</name>
    <dbReference type="NCBI Taxonomy" id="6252"/>
    <lineage>
        <taxon>Eukaryota</taxon>
        <taxon>Metazoa</taxon>
        <taxon>Ecdysozoa</taxon>
        <taxon>Nematoda</taxon>
        <taxon>Chromadorea</taxon>
        <taxon>Rhabditida</taxon>
        <taxon>Spirurina</taxon>
        <taxon>Ascaridomorpha</taxon>
        <taxon>Ascaridoidea</taxon>
        <taxon>Ascarididae</taxon>
        <taxon>Ascaris</taxon>
    </lineage>
</organism>
<dbReference type="InterPro" id="IPR001012">
    <property type="entry name" value="UBX_dom"/>
</dbReference>
<dbReference type="GO" id="GO:0061025">
    <property type="term" value="P:membrane fusion"/>
    <property type="evidence" value="ECO:0007669"/>
    <property type="project" value="TreeGrafter"/>
</dbReference>
<feature type="region of interest" description="Disordered" evidence="2">
    <location>
        <begin position="105"/>
        <end position="128"/>
    </location>
</feature>
<dbReference type="SUPFAM" id="SSF54236">
    <property type="entry name" value="Ubiquitin-like"/>
    <property type="match status" value="1"/>
</dbReference>
<dbReference type="WBParaSite" id="ALUE_0000494401-mRNA-1">
    <property type="protein sequence ID" value="ALUE_0000494401-mRNA-1"/>
    <property type="gene ID" value="ALUE_0000494401"/>
</dbReference>
<dbReference type="AlphaFoldDB" id="A0A9J2P5V5"/>
<feature type="domain" description="SEP" evidence="4">
    <location>
        <begin position="217"/>
        <end position="281"/>
    </location>
</feature>
<feature type="domain" description="UBX" evidence="3">
    <location>
        <begin position="342"/>
        <end position="419"/>
    </location>
</feature>